<evidence type="ECO:0000313" key="2">
    <source>
        <dbReference type="EMBL" id="KAB7742572.1"/>
    </source>
</evidence>
<dbReference type="Pfam" id="PF04972">
    <property type="entry name" value="BON"/>
    <property type="match status" value="2"/>
</dbReference>
<dbReference type="PANTHER" id="PTHR34606">
    <property type="entry name" value="BON DOMAIN-CONTAINING PROTEIN"/>
    <property type="match status" value="1"/>
</dbReference>
<protein>
    <submittedName>
        <fullName evidence="2">BON domain-containing protein</fullName>
    </submittedName>
</protein>
<reference evidence="2 3" key="1">
    <citation type="submission" date="2019-09" db="EMBL/GenBank/DDBJ databases">
        <title>Parvibaculum sedimenti sp. nov., isolated from sediment.</title>
        <authorList>
            <person name="Wang Y."/>
        </authorList>
    </citation>
    <scope>NUCLEOTIDE SEQUENCE [LARGE SCALE GENOMIC DNA]</scope>
    <source>
        <strain evidence="2 3">HXT-9</strain>
    </source>
</reference>
<name>A0A6N6VMW1_9HYPH</name>
<accession>A0A6N6VMW1</accession>
<evidence type="ECO:0000313" key="3">
    <source>
        <dbReference type="Proteomes" id="UP000468901"/>
    </source>
</evidence>
<dbReference type="InterPro" id="IPR007055">
    <property type="entry name" value="BON_dom"/>
</dbReference>
<feature type="domain" description="BON" evidence="1">
    <location>
        <begin position="68"/>
        <end position="136"/>
    </location>
</feature>
<dbReference type="AlphaFoldDB" id="A0A6N6VMW1"/>
<dbReference type="PANTHER" id="PTHR34606:SF15">
    <property type="entry name" value="BON DOMAIN-CONTAINING PROTEIN"/>
    <property type="match status" value="1"/>
</dbReference>
<dbReference type="Gene3D" id="3.30.1340.30">
    <property type="match status" value="1"/>
</dbReference>
<dbReference type="SMART" id="SM00749">
    <property type="entry name" value="BON"/>
    <property type="match status" value="2"/>
</dbReference>
<comment type="caution">
    <text evidence="2">The sequence shown here is derived from an EMBL/GenBank/DDBJ whole genome shotgun (WGS) entry which is preliminary data.</text>
</comment>
<gene>
    <name evidence="2" type="ORF">F2P47_00065</name>
</gene>
<sequence length="218" mass="23630">MAGVFLRDGSFRWLERLSIMRHLTTARLLPALLISALSLSGCIPLVVGAGATGAVAAAQDRGLEQGVNDNEIAFEINRRLADKNGDLFRRVSTQVNRGRVVLIGTVARTEDRLTVVEISRKVDGVKQVIDELQVGQPLSFSENTDDTVITTKLRGEITGDSKISSINYSIDTVRGTVYLMGIAQNQSELDRVIAHARGVSGVRNVVSNVEVKSSITQQ</sequence>
<keyword evidence="3" id="KW-1185">Reference proteome</keyword>
<feature type="domain" description="BON" evidence="1">
    <location>
        <begin position="145"/>
        <end position="213"/>
    </location>
</feature>
<dbReference type="InterPro" id="IPR051686">
    <property type="entry name" value="Lipoprotein_DolP"/>
</dbReference>
<dbReference type="EMBL" id="WESC01000001">
    <property type="protein sequence ID" value="KAB7742572.1"/>
    <property type="molecule type" value="Genomic_DNA"/>
</dbReference>
<organism evidence="2 3">
    <name type="scientific">Parvibaculum sedimenti</name>
    <dbReference type="NCBI Taxonomy" id="2608632"/>
    <lineage>
        <taxon>Bacteria</taxon>
        <taxon>Pseudomonadati</taxon>
        <taxon>Pseudomonadota</taxon>
        <taxon>Alphaproteobacteria</taxon>
        <taxon>Hyphomicrobiales</taxon>
        <taxon>Parvibaculaceae</taxon>
        <taxon>Parvibaculum</taxon>
    </lineage>
</organism>
<dbReference type="PROSITE" id="PS50914">
    <property type="entry name" value="BON"/>
    <property type="match status" value="2"/>
</dbReference>
<dbReference type="Proteomes" id="UP000468901">
    <property type="component" value="Unassembled WGS sequence"/>
</dbReference>
<evidence type="ECO:0000259" key="1">
    <source>
        <dbReference type="PROSITE" id="PS50914"/>
    </source>
</evidence>
<dbReference type="InterPro" id="IPR014004">
    <property type="entry name" value="Transpt-assoc_nodulatn_dom_bac"/>
</dbReference>
<proteinExistence type="predicted"/>